<organism evidence="1 2">
    <name type="scientific">Rhipicephalus microplus</name>
    <name type="common">Cattle tick</name>
    <name type="synonym">Boophilus microplus</name>
    <dbReference type="NCBI Taxonomy" id="6941"/>
    <lineage>
        <taxon>Eukaryota</taxon>
        <taxon>Metazoa</taxon>
        <taxon>Ecdysozoa</taxon>
        <taxon>Arthropoda</taxon>
        <taxon>Chelicerata</taxon>
        <taxon>Arachnida</taxon>
        <taxon>Acari</taxon>
        <taxon>Parasitiformes</taxon>
        <taxon>Ixodida</taxon>
        <taxon>Ixodoidea</taxon>
        <taxon>Ixodidae</taxon>
        <taxon>Rhipicephalinae</taxon>
        <taxon>Rhipicephalus</taxon>
        <taxon>Boophilus</taxon>
    </lineage>
</organism>
<keyword evidence="2" id="KW-1185">Reference proteome</keyword>
<accession>A0A9J6DHX1</accession>
<dbReference type="Proteomes" id="UP000821866">
    <property type="component" value="Chromosome 7"/>
</dbReference>
<evidence type="ECO:0000313" key="1">
    <source>
        <dbReference type="EMBL" id="KAH8021555.1"/>
    </source>
</evidence>
<reference evidence="1" key="2">
    <citation type="submission" date="2021-09" db="EMBL/GenBank/DDBJ databases">
        <authorList>
            <person name="Jia N."/>
            <person name="Wang J."/>
            <person name="Shi W."/>
            <person name="Du L."/>
            <person name="Sun Y."/>
            <person name="Zhan W."/>
            <person name="Jiang J."/>
            <person name="Wang Q."/>
            <person name="Zhang B."/>
            <person name="Ji P."/>
            <person name="Sakyi L.B."/>
            <person name="Cui X."/>
            <person name="Yuan T."/>
            <person name="Jiang B."/>
            <person name="Yang W."/>
            <person name="Lam T.T.-Y."/>
            <person name="Chang Q."/>
            <person name="Ding S."/>
            <person name="Wang X."/>
            <person name="Zhu J."/>
            <person name="Ruan X."/>
            <person name="Zhao L."/>
            <person name="Wei J."/>
            <person name="Que T."/>
            <person name="Du C."/>
            <person name="Cheng J."/>
            <person name="Dai P."/>
            <person name="Han X."/>
            <person name="Huang E."/>
            <person name="Gao Y."/>
            <person name="Liu J."/>
            <person name="Shao H."/>
            <person name="Ye R."/>
            <person name="Li L."/>
            <person name="Wei W."/>
            <person name="Wang X."/>
            <person name="Wang C."/>
            <person name="Huo Q."/>
            <person name="Li W."/>
            <person name="Guo W."/>
            <person name="Chen H."/>
            <person name="Chen S."/>
            <person name="Zhou L."/>
            <person name="Zhou L."/>
            <person name="Ni X."/>
            <person name="Tian J."/>
            <person name="Zhou Y."/>
            <person name="Sheng Y."/>
            <person name="Liu T."/>
            <person name="Pan Y."/>
            <person name="Xia L."/>
            <person name="Li J."/>
            <person name="Zhao F."/>
            <person name="Cao W."/>
        </authorList>
    </citation>
    <scope>NUCLEOTIDE SEQUENCE</scope>
    <source>
        <strain evidence="1">Rmic-2018</strain>
        <tissue evidence="1">Larvae</tissue>
    </source>
</reference>
<dbReference type="AlphaFoldDB" id="A0A9J6DHX1"/>
<sequence>MRRVCNNVNRAFTRALHKGLRPVYAADGRGESVTAVRTRASPAVFRASRVFSAYTGSLLRGNRPRVCDETAERILERIAARESSDLDLSDSDEEAPEDVAVLDDLEKHLEPDVDSSDEEPVHTAPAAPKRAALWKTTDRYDLLFLVTKTRAYLNFKTNISPSSFEKCLF</sequence>
<protein>
    <submittedName>
        <fullName evidence="1">Uncharacterized protein</fullName>
    </submittedName>
</protein>
<name>A0A9J6DHX1_RHIMP</name>
<dbReference type="EMBL" id="JABSTU010000009">
    <property type="protein sequence ID" value="KAH8021555.1"/>
    <property type="molecule type" value="Genomic_DNA"/>
</dbReference>
<comment type="caution">
    <text evidence="1">The sequence shown here is derived from an EMBL/GenBank/DDBJ whole genome shotgun (WGS) entry which is preliminary data.</text>
</comment>
<dbReference type="VEuPathDB" id="VectorBase:LOC119174838"/>
<evidence type="ECO:0000313" key="2">
    <source>
        <dbReference type="Proteomes" id="UP000821866"/>
    </source>
</evidence>
<proteinExistence type="predicted"/>
<reference evidence="1" key="1">
    <citation type="journal article" date="2020" name="Cell">
        <title>Large-Scale Comparative Analyses of Tick Genomes Elucidate Their Genetic Diversity and Vector Capacities.</title>
        <authorList>
            <consortium name="Tick Genome and Microbiome Consortium (TIGMIC)"/>
            <person name="Jia N."/>
            <person name="Wang J."/>
            <person name="Shi W."/>
            <person name="Du L."/>
            <person name="Sun Y."/>
            <person name="Zhan W."/>
            <person name="Jiang J.F."/>
            <person name="Wang Q."/>
            <person name="Zhang B."/>
            <person name="Ji P."/>
            <person name="Bell-Sakyi L."/>
            <person name="Cui X.M."/>
            <person name="Yuan T.T."/>
            <person name="Jiang B.G."/>
            <person name="Yang W.F."/>
            <person name="Lam T.T."/>
            <person name="Chang Q.C."/>
            <person name="Ding S.J."/>
            <person name="Wang X.J."/>
            <person name="Zhu J.G."/>
            <person name="Ruan X.D."/>
            <person name="Zhao L."/>
            <person name="Wei J.T."/>
            <person name="Ye R.Z."/>
            <person name="Que T.C."/>
            <person name="Du C.H."/>
            <person name="Zhou Y.H."/>
            <person name="Cheng J.X."/>
            <person name="Dai P.F."/>
            <person name="Guo W.B."/>
            <person name="Han X.H."/>
            <person name="Huang E.J."/>
            <person name="Li L.F."/>
            <person name="Wei W."/>
            <person name="Gao Y.C."/>
            <person name="Liu J.Z."/>
            <person name="Shao H.Z."/>
            <person name="Wang X."/>
            <person name="Wang C.C."/>
            <person name="Yang T.C."/>
            <person name="Huo Q.B."/>
            <person name="Li W."/>
            <person name="Chen H.Y."/>
            <person name="Chen S.E."/>
            <person name="Zhou L.G."/>
            <person name="Ni X.B."/>
            <person name="Tian J.H."/>
            <person name="Sheng Y."/>
            <person name="Liu T."/>
            <person name="Pan Y.S."/>
            <person name="Xia L.Y."/>
            <person name="Li J."/>
            <person name="Zhao F."/>
            <person name="Cao W.C."/>
        </authorList>
    </citation>
    <scope>NUCLEOTIDE SEQUENCE</scope>
    <source>
        <strain evidence="1">Rmic-2018</strain>
    </source>
</reference>
<gene>
    <name evidence="1" type="ORF">HPB51_015951</name>
</gene>